<dbReference type="InterPro" id="IPR003779">
    <property type="entry name" value="CMD-like"/>
</dbReference>
<dbReference type="PANTHER" id="PTHR34846:SF5">
    <property type="entry name" value="CARBOXYMUCONOLACTONE DECARBOXYLASE-LIKE DOMAIN-CONTAINING PROTEIN"/>
    <property type="match status" value="1"/>
</dbReference>
<evidence type="ECO:0000259" key="1">
    <source>
        <dbReference type="Pfam" id="PF02627"/>
    </source>
</evidence>
<dbReference type="RefSeq" id="WP_316700380.1">
    <property type="nucleotide sequence ID" value="NZ_CP136336.1"/>
</dbReference>
<dbReference type="InterPro" id="IPR029032">
    <property type="entry name" value="AhpD-like"/>
</dbReference>
<name>A0ABZ0CXH3_9BURK</name>
<organism evidence="2 3">
    <name type="scientific">Piscinibacter gummiphilus</name>
    <dbReference type="NCBI Taxonomy" id="946333"/>
    <lineage>
        <taxon>Bacteria</taxon>
        <taxon>Pseudomonadati</taxon>
        <taxon>Pseudomonadota</taxon>
        <taxon>Betaproteobacteria</taxon>
        <taxon>Burkholderiales</taxon>
        <taxon>Sphaerotilaceae</taxon>
        <taxon>Piscinibacter</taxon>
    </lineage>
</organism>
<proteinExistence type="predicted"/>
<feature type="domain" description="Carboxymuconolactone decarboxylase-like" evidence="1">
    <location>
        <begin position="49"/>
        <end position="114"/>
    </location>
</feature>
<reference evidence="2 3" key="1">
    <citation type="submission" date="2023-10" db="EMBL/GenBank/DDBJ databases">
        <title>Bacteria for the degradation of biodegradable plastic PBAT(Polybutylene adipate terephthalate).</title>
        <authorList>
            <person name="Weon H.-Y."/>
            <person name="Yeon J."/>
        </authorList>
    </citation>
    <scope>NUCLEOTIDE SEQUENCE [LARGE SCALE GENOMIC DNA]</scope>
    <source>
        <strain evidence="2 3">SBD 7-3</strain>
    </source>
</reference>
<evidence type="ECO:0000313" key="3">
    <source>
        <dbReference type="Proteomes" id="UP001303946"/>
    </source>
</evidence>
<dbReference type="Proteomes" id="UP001303946">
    <property type="component" value="Chromosome"/>
</dbReference>
<protein>
    <submittedName>
        <fullName evidence="2">Carboxymuconolactone decarboxylase family protein</fullName>
    </submittedName>
</protein>
<dbReference type="Pfam" id="PF02627">
    <property type="entry name" value="CMD"/>
    <property type="match status" value="1"/>
</dbReference>
<accession>A0ABZ0CXH3</accession>
<dbReference type="Gene3D" id="1.20.1290.10">
    <property type="entry name" value="AhpD-like"/>
    <property type="match status" value="1"/>
</dbReference>
<dbReference type="EMBL" id="CP136336">
    <property type="protein sequence ID" value="WOB07725.1"/>
    <property type="molecule type" value="Genomic_DNA"/>
</dbReference>
<evidence type="ECO:0000313" key="2">
    <source>
        <dbReference type="EMBL" id="WOB07725.1"/>
    </source>
</evidence>
<dbReference type="PANTHER" id="PTHR34846">
    <property type="entry name" value="4-CARBOXYMUCONOLACTONE DECARBOXYLASE FAMILY PROTEIN (AFU_ORTHOLOGUE AFUA_6G11590)"/>
    <property type="match status" value="1"/>
</dbReference>
<gene>
    <name evidence="2" type="ORF">RXV79_22810</name>
</gene>
<keyword evidence="3" id="KW-1185">Reference proteome</keyword>
<sequence length="185" mass="20028">MTVAMARVAPATPPFPPEVQGALDRIMPPGMPPLVLFTTLARDPRLFGKFFAGSLLDRGHLTLRQRELVIHRTTALCGSEYEWGVHVRGFAAKAGLDAAQLASTVHGSADDPCWSDEDRLLIRLCDALHGGCDVDDALWAALSARFGEPACLELLLLCGFYRTVAYLTNALRLPLEAGAARFPEA</sequence>
<dbReference type="SUPFAM" id="SSF69118">
    <property type="entry name" value="AhpD-like"/>
    <property type="match status" value="1"/>
</dbReference>